<protein>
    <recommendedName>
        <fullName evidence="1">F-box domain-containing protein</fullName>
    </recommendedName>
</protein>
<keyword evidence="3" id="KW-1185">Reference proteome</keyword>
<dbReference type="PANTHER" id="PTHR31672:SF13">
    <property type="entry name" value="F-BOX PROTEIN CPR30-LIKE"/>
    <property type="match status" value="1"/>
</dbReference>
<dbReference type="PANTHER" id="PTHR31672">
    <property type="entry name" value="BNACNNG10540D PROTEIN"/>
    <property type="match status" value="1"/>
</dbReference>
<dbReference type="InterPro" id="IPR036047">
    <property type="entry name" value="F-box-like_dom_sf"/>
</dbReference>
<accession>A0A835I9D3</accession>
<gene>
    <name evidence="2" type="ORF">IFM89_002183</name>
</gene>
<organism evidence="2 3">
    <name type="scientific">Coptis chinensis</name>
    <dbReference type="NCBI Taxonomy" id="261450"/>
    <lineage>
        <taxon>Eukaryota</taxon>
        <taxon>Viridiplantae</taxon>
        <taxon>Streptophyta</taxon>
        <taxon>Embryophyta</taxon>
        <taxon>Tracheophyta</taxon>
        <taxon>Spermatophyta</taxon>
        <taxon>Magnoliopsida</taxon>
        <taxon>Ranunculales</taxon>
        <taxon>Ranunculaceae</taxon>
        <taxon>Coptidoideae</taxon>
        <taxon>Coptis</taxon>
    </lineage>
</organism>
<dbReference type="Gene3D" id="1.20.1280.50">
    <property type="match status" value="1"/>
</dbReference>
<proteinExistence type="predicted"/>
<dbReference type="InterPro" id="IPR050796">
    <property type="entry name" value="SCF_F-box_component"/>
</dbReference>
<evidence type="ECO:0000313" key="3">
    <source>
        <dbReference type="Proteomes" id="UP000631114"/>
    </source>
</evidence>
<evidence type="ECO:0000313" key="2">
    <source>
        <dbReference type="EMBL" id="KAF9612587.1"/>
    </source>
</evidence>
<dbReference type="SUPFAM" id="SSF81383">
    <property type="entry name" value="F-box domain"/>
    <property type="match status" value="1"/>
</dbReference>
<dbReference type="Pfam" id="PF12937">
    <property type="entry name" value="F-box-like"/>
    <property type="match status" value="1"/>
</dbReference>
<comment type="caution">
    <text evidence="2">The sequence shown here is derived from an EMBL/GenBank/DDBJ whole genome shotgun (WGS) entry which is preliminary data.</text>
</comment>
<feature type="domain" description="F-box" evidence="1">
    <location>
        <begin position="143"/>
        <end position="182"/>
    </location>
</feature>
<name>A0A835I9D3_9MAGN</name>
<dbReference type="Pfam" id="PF07734">
    <property type="entry name" value="FBA_1"/>
    <property type="match status" value="1"/>
</dbReference>
<dbReference type="AlphaFoldDB" id="A0A835I9D3"/>
<dbReference type="SMART" id="SM00256">
    <property type="entry name" value="FBOX"/>
    <property type="match status" value="1"/>
</dbReference>
<dbReference type="Proteomes" id="UP000631114">
    <property type="component" value="Unassembled WGS sequence"/>
</dbReference>
<dbReference type="InterPro" id="IPR001810">
    <property type="entry name" value="F-box_dom"/>
</dbReference>
<evidence type="ECO:0000259" key="1">
    <source>
        <dbReference type="SMART" id="SM00256"/>
    </source>
</evidence>
<dbReference type="EMBL" id="JADFTS010000003">
    <property type="protein sequence ID" value="KAF9612587.1"/>
    <property type="molecule type" value="Genomic_DNA"/>
</dbReference>
<dbReference type="OrthoDB" id="1750034at2759"/>
<dbReference type="InterPro" id="IPR006527">
    <property type="entry name" value="F-box-assoc_dom_typ1"/>
</dbReference>
<reference evidence="2 3" key="1">
    <citation type="submission" date="2020-10" db="EMBL/GenBank/DDBJ databases">
        <title>The Coptis chinensis genome and diversification of protoberbering-type alkaloids.</title>
        <authorList>
            <person name="Wang B."/>
            <person name="Shu S."/>
            <person name="Song C."/>
            <person name="Liu Y."/>
        </authorList>
    </citation>
    <scope>NUCLEOTIDE SEQUENCE [LARGE SCALE GENOMIC DNA]</scope>
    <source>
        <strain evidence="2">HL-2020</strain>
        <tissue evidence="2">Leaf</tissue>
    </source>
</reference>
<sequence>MTQLETSTRSSHNVLHGMMVGVFLNGNLHWLASKKPEVSDSVIILAFDVSTEEFQEIQLPLIANREEKVSKKFEGCLRLTNCDDQWKFNEYKEMYMMKNITKYYKAMRLRDEGRSIGRQLINGSEVEKQEDQQQLELAIDGNLPGDVLLEILSKVPLQWLSRFRWVCKSWCYAISHPRFIKMHYLNTVQKRWPSVLYFWYISGNQDSYLVDHQVFENCQLSVTARRLRFPGFSQYLNKKRRGIRYVCGFC</sequence>